<keyword evidence="2" id="KW-0808">Transferase</keyword>
<evidence type="ECO:0000313" key="7">
    <source>
        <dbReference type="Proteomes" id="UP000223968"/>
    </source>
</evidence>
<dbReference type="Pfam" id="PF09273">
    <property type="entry name" value="Rubis-subs-bind"/>
    <property type="match status" value="1"/>
</dbReference>
<dbReference type="PROSITE" id="PS50280">
    <property type="entry name" value="SET"/>
    <property type="match status" value="1"/>
</dbReference>
<evidence type="ECO:0000259" key="5">
    <source>
        <dbReference type="PROSITE" id="PS50280"/>
    </source>
</evidence>
<feature type="region of interest" description="Disordered" evidence="4">
    <location>
        <begin position="462"/>
        <end position="489"/>
    </location>
</feature>
<name>A0A2B7X7Q9_9EURO</name>
<dbReference type="GO" id="GO:0032259">
    <property type="term" value="P:methylation"/>
    <property type="evidence" value="ECO:0007669"/>
    <property type="project" value="UniProtKB-KW"/>
</dbReference>
<sequence length="489" mass="54628">MSNPSHFADADRFSQLSDEFMCWLRQHPGVRVSPKIRIADLRSGDAGRGVVACDNINEDEELFAIPQDLVLSFQNSKLKEHLGISENELGPWLCLILVMVHEYLQGGASPWARYFHVLPTKFDTLMFWTDAELQELKGSSVLNRIGKSDAEETILRDILPLVSNNRHLFPPTSGQSSYDSPDGKARLLSLSHRMGSLIMAYAFDIEKGEDEDMGGEDGYVTDDEEQPSSKGMVPLADLLNADADRNNARLFQEDGYLAMKSIKPIRNGEEIFNDYGELPRADLLRRYGYVTDNYAQYDEAEVPMRIICKIAGLGSATPSPDQPRLEFLEDLEVFDDGYSISRLTSHTPLTEALPDELLIVLRTLTMPDEQFSQLKKEKGKAPKSTLGAAEVSLLAETVRQTLSEYPTTIARDEELLASFRSNQGSLDETCTRRFKMAIQVRKGEKEVLSQVLDSLEQLVSQQSQSTGSTSALKRGTDISMGSGEKRRKV</sequence>
<dbReference type="Proteomes" id="UP000223968">
    <property type="component" value="Unassembled WGS sequence"/>
</dbReference>
<dbReference type="Gene3D" id="3.90.1420.10">
    <property type="entry name" value="Rubisco LSMT, substrate-binding domain"/>
    <property type="match status" value="1"/>
</dbReference>
<dbReference type="SUPFAM" id="SSF81822">
    <property type="entry name" value="RuBisCo LSMT C-terminal, substrate-binding domain"/>
    <property type="match status" value="1"/>
</dbReference>
<dbReference type="InterPro" id="IPR036464">
    <property type="entry name" value="Rubisco_LSMT_subst-bd_sf"/>
</dbReference>
<dbReference type="Gene3D" id="3.90.1410.10">
    <property type="entry name" value="set domain protein methyltransferase, domain 1"/>
    <property type="match status" value="1"/>
</dbReference>
<evidence type="ECO:0000256" key="2">
    <source>
        <dbReference type="ARBA" id="ARBA00022679"/>
    </source>
</evidence>
<dbReference type="AlphaFoldDB" id="A0A2B7X7Q9"/>
<dbReference type="STRING" id="1447875.A0A2B7X7Q9"/>
<feature type="domain" description="SET" evidence="5">
    <location>
        <begin position="34"/>
        <end position="276"/>
    </location>
</feature>
<dbReference type="InterPro" id="IPR050600">
    <property type="entry name" value="SETD3_SETD6_MTase"/>
</dbReference>
<gene>
    <name evidence="6" type="ORF">AJ79_06994</name>
</gene>
<dbReference type="InterPro" id="IPR046341">
    <property type="entry name" value="SET_dom_sf"/>
</dbReference>
<dbReference type="Pfam" id="PF00856">
    <property type="entry name" value="SET"/>
    <property type="match status" value="1"/>
</dbReference>
<evidence type="ECO:0000256" key="1">
    <source>
        <dbReference type="ARBA" id="ARBA00022603"/>
    </source>
</evidence>
<keyword evidence="7" id="KW-1185">Reference proteome</keyword>
<dbReference type="SUPFAM" id="SSF82199">
    <property type="entry name" value="SET domain"/>
    <property type="match status" value="1"/>
</dbReference>
<organism evidence="6 7">
    <name type="scientific">Helicocarpus griseus UAMH5409</name>
    <dbReference type="NCBI Taxonomy" id="1447875"/>
    <lineage>
        <taxon>Eukaryota</taxon>
        <taxon>Fungi</taxon>
        <taxon>Dikarya</taxon>
        <taxon>Ascomycota</taxon>
        <taxon>Pezizomycotina</taxon>
        <taxon>Eurotiomycetes</taxon>
        <taxon>Eurotiomycetidae</taxon>
        <taxon>Onygenales</taxon>
        <taxon>Ajellomycetaceae</taxon>
        <taxon>Helicocarpus</taxon>
    </lineage>
</organism>
<dbReference type="EMBL" id="PDNB01000132">
    <property type="protein sequence ID" value="PGH04772.1"/>
    <property type="molecule type" value="Genomic_DNA"/>
</dbReference>
<dbReference type="OrthoDB" id="341421at2759"/>
<dbReference type="GO" id="GO:0005634">
    <property type="term" value="C:nucleus"/>
    <property type="evidence" value="ECO:0007669"/>
    <property type="project" value="TreeGrafter"/>
</dbReference>
<evidence type="ECO:0000256" key="3">
    <source>
        <dbReference type="ARBA" id="ARBA00022691"/>
    </source>
</evidence>
<dbReference type="InterPro" id="IPR015353">
    <property type="entry name" value="Rubisco_LSMT_subst-bd"/>
</dbReference>
<proteinExistence type="predicted"/>
<evidence type="ECO:0000313" key="6">
    <source>
        <dbReference type="EMBL" id="PGH04772.1"/>
    </source>
</evidence>
<evidence type="ECO:0000256" key="4">
    <source>
        <dbReference type="SAM" id="MobiDB-lite"/>
    </source>
</evidence>
<dbReference type="PANTHER" id="PTHR13271:SF34">
    <property type="entry name" value="N-LYSINE METHYLTRANSFERASE SETD6"/>
    <property type="match status" value="1"/>
</dbReference>
<dbReference type="InterPro" id="IPR001214">
    <property type="entry name" value="SET_dom"/>
</dbReference>
<dbReference type="PANTHER" id="PTHR13271">
    <property type="entry name" value="UNCHARACTERIZED PUTATIVE METHYLTRANSFERASE"/>
    <property type="match status" value="1"/>
</dbReference>
<dbReference type="GO" id="GO:0016279">
    <property type="term" value="F:protein-lysine N-methyltransferase activity"/>
    <property type="evidence" value="ECO:0007669"/>
    <property type="project" value="TreeGrafter"/>
</dbReference>
<keyword evidence="1" id="KW-0489">Methyltransferase</keyword>
<accession>A0A2B7X7Q9</accession>
<protein>
    <recommendedName>
        <fullName evidence="5">SET domain-containing protein</fullName>
    </recommendedName>
</protein>
<dbReference type="FunFam" id="3.90.1410.10:FF:000007">
    <property type="entry name" value="Ribosomal lysine N-methyltransferase 4"/>
    <property type="match status" value="1"/>
</dbReference>
<comment type="caution">
    <text evidence="6">The sequence shown here is derived from an EMBL/GenBank/DDBJ whole genome shotgun (WGS) entry which is preliminary data.</text>
</comment>
<reference evidence="6 7" key="1">
    <citation type="submission" date="2017-10" db="EMBL/GenBank/DDBJ databases">
        <title>Comparative genomics in systemic dimorphic fungi from Ajellomycetaceae.</title>
        <authorList>
            <person name="Munoz J.F."/>
            <person name="Mcewen J.G."/>
            <person name="Clay O.K."/>
            <person name="Cuomo C.A."/>
        </authorList>
    </citation>
    <scope>NUCLEOTIDE SEQUENCE [LARGE SCALE GENOMIC DNA]</scope>
    <source>
        <strain evidence="6 7">UAMH5409</strain>
    </source>
</reference>
<keyword evidence="3" id="KW-0949">S-adenosyl-L-methionine</keyword>